<dbReference type="Proteomes" id="UP001583193">
    <property type="component" value="Unassembled WGS sequence"/>
</dbReference>
<protein>
    <submittedName>
        <fullName evidence="4">Uncharacterized protein</fullName>
    </submittedName>
</protein>
<dbReference type="InterPro" id="IPR001611">
    <property type="entry name" value="Leu-rich_rpt"/>
</dbReference>
<evidence type="ECO:0000256" key="3">
    <source>
        <dbReference type="SAM" id="MobiDB-lite"/>
    </source>
</evidence>
<dbReference type="Pfam" id="PF13855">
    <property type="entry name" value="LRR_8"/>
    <property type="match status" value="1"/>
</dbReference>
<reference evidence="4 5" key="1">
    <citation type="journal article" date="2024" name="IMA Fungus">
        <title>IMA Genome - F19 : A genome assembly and annotation guide to empower mycologists, including annotated draft genome sequences of Ceratocystis pirilliformis, Diaporthe australafricana, Fusarium ophioides, Paecilomyces lecythidis, and Sporothrix stenoceras.</title>
        <authorList>
            <person name="Aylward J."/>
            <person name="Wilson A.M."/>
            <person name="Visagie C.M."/>
            <person name="Spraker J."/>
            <person name="Barnes I."/>
            <person name="Buitendag C."/>
            <person name="Ceriani C."/>
            <person name="Del Mar Angel L."/>
            <person name="du Plessis D."/>
            <person name="Fuchs T."/>
            <person name="Gasser K."/>
            <person name="Kramer D."/>
            <person name="Li W."/>
            <person name="Munsamy K."/>
            <person name="Piso A."/>
            <person name="Price J.L."/>
            <person name="Sonnekus B."/>
            <person name="Thomas C."/>
            <person name="van der Nest A."/>
            <person name="van Dijk A."/>
            <person name="van Heerden A."/>
            <person name="van Vuuren N."/>
            <person name="Yilmaz N."/>
            <person name="Duong T.A."/>
            <person name="van der Merwe N.A."/>
            <person name="Wingfield M.J."/>
            <person name="Wingfield B.D."/>
        </authorList>
    </citation>
    <scope>NUCLEOTIDE SEQUENCE [LARGE SCALE GENOMIC DNA]</scope>
    <source>
        <strain evidence="4 5">CMW 18167</strain>
    </source>
</reference>
<feature type="region of interest" description="Disordered" evidence="3">
    <location>
        <begin position="162"/>
        <end position="184"/>
    </location>
</feature>
<comment type="caution">
    <text evidence="4">The sequence shown here is derived from an EMBL/GenBank/DDBJ whole genome shotgun (WGS) entry which is preliminary data.</text>
</comment>
<keyword evidence="2" id="KW-0677">Repeat</keyword>
<feature type="compositionally biased region" description="Basic residues" evidence="3">
    <location>
        <begin position="27"/>
        <end position="36"/>
    </location>
</feature>
<dbReference type="SUPFAM" id="SSF52058">
    <property type="entry name" value="L domain-like"/>
    <property type="match status" value="1"/>
</dbReference>
<dbReference type="SMART" id="SM00369">
    <property type="entry name" value="LRR_TYP"/>
    <property type="match status" value="2"/>
</dbReference>
<dbReference type="InterPro" id="IPR050216">
    <property type="entry name" value="LRR_domain-containing"/>
</dbReference>
<dbReference type="PANTHER" id="PTHR48051:SF46">
    <property type="entry name" value="LEUCINE RICH REPEAT-CONTAINING DOMAIN PROTEIN"/>
    <property type="match status" value="1"/>
</dbReference>
<dbReference type="EMBL" id="JAVDPF010000058">
    <property type="protein sequence ID" value="KAL1865630.1"/>
    <property type="molecule type" value="Genomic_DNA"/>
</dbReference>
<organism evidence="4 5">
    <name type="scientific">Paecilomyces lecythidis</name>
    <dbReference type="NCBI Taxonomy" id="3004212"/>
    <lineage>
        <taxon>Eukaryota</taxon>
        <taxon>Fungi</taxon>
        <taxon>Dikarya</taxon>
        <taxon>Ascomycota</taxon>
        <taxon>Pezizomycotina</taxon>
        <taxon>Eurotiomycetes</taxon>
        <taxon>Eurotiomycetidae</taxon>
        <taxon>Eurotiales</taxon>
        <taxon>Thermoascaceae</taxon>
        <taxon>Paecilomyces</taxon>
    </lineage>
</organism>
<evidence type="ECO:0000313" key="5">
    <source>
        <dbReference type="Proteomes" id="UP001583193"/>
    </source>
</evidence>
<gene>
    <name evidence="4" type="ORF">Plec18167_009351</name>
</gene>
<keyword evidence="1" id="KW-0433">Leucine-rich repeat</keyword>
<keyword evidence="5" id="KW-1185">Reference proteome</keyword>
<feature type="compositionally biased region" description="Low complexity" evidence="3">
    <location>
        <begin position="42"/>
        <end position="52"/>
    </location>
</feature>
<dbReference type="PANTHER" id="PTHR48051">
    <property type="match status" value="1"/>
</dbReference>
<feature type="compositionally biased region" description="Pro residues" evidence="3">
    <location>
        <begin position="1"/>
        <end position="10"/>
    </location>
</feature>
<evidence type="ECO:0000256" key="1">
    <source>
        <dbReference type="ARBA" id="ARBA00022614"/>
    </source>
</evidence>
<dbReference type="Gene3D" id="3.80.10.10">
    <property type="entry name" value="Ribonuclease Inhibitor"/>
    <property type="match status" value="1"/>
</dbReference>
<evidence type="ECO:0000256" key="2">
    <source>
        <dbReference type="ARBA" id="ARBA00022737"/>
    </source>
</evidence>
<dbReference type="InterPro" id="IPR032675">
    <property type="entry name" value="LRR_dom_sf"/>
</dbReference>
<dbReference type="InterPro" id="IPR003591">
    <property type="entry name" value="Leu-rich_rpt_typical-subtyp"/>
</dbReference>
<accession>A0ABR3WPN6</accession>
<proteinExistence type="predicted"/>
<feature type="region of interest" description="Disordered" evidence="3">
    <location>
        <begin position="1"/>
        <end position="77"/>
    </location>
</feature>
<sequence length="532" mass="60083">MDSEIPLPPPRRIRHRSPTKPEAVFQKPHRPSRSSRSRLDDLSSQPSSDPALFSSDDTPASGLENYHHGISSGGLSRKRRYRGTWWGEMVMDPKRKRAEFKEKRNVDSGVWMPSDDSSVELFSSTSEDAASCGEEFLQNATESKETRWPSSNAVTDAISKGHQESRNGHIVQPRTAFRQEEPKEHQMARSIVNDCLDKGQDGVDLSHGDLKTIPNGLLRPLLHLTKQPPVKEAPVTEEVYSSLEPFLQLFLSGNLLTSLPAELFELGNLKVLSLRNNKLYELPAAIRRLTMLQEINVSVNRLQYLPWELLWLIRKGDLKHLTVRPNPFVQIEDAPIEEWHYKDSEGQVPSKDDIRLFDYEGPTPEEAWAPIHVATGPVSLFNMEGLPVAEGKSLNKYKNSANTSRVPSLRELSLLACNQNPYFDQLLASDLSYFPAPVVQLLERARDIRDVGGRSCSVCHRSFVVPRTEWVEWWDCTTYESGLKGPRTSGEKLRPLPFLRRGCSWACVPGADRTLTENTPLEAVVSEISMRD</sequence>
<name>A0ABR3WPN6_9EURO</name>
<evidence type="ECO:0000313" key="4">
    <source>
        <dbReference type="EMBL" id="KAL1865630.1"/>
    </source>
</evidence>